<feature type="domain" description="Penicillin-binding protein transpeptidase" evidence="1">
    <location>
        <begin position="156"/>
        <end position="480"/>
    </location>
</feature>
<dbReference type="EMBL" id="CP017298">
    <property type="protein sequence ID" value="AOS47647.1"/>
    <property type="molecule type" value="Genomic_DNA"/>
</dbReference>
<dbReference type="PANTHER" id="PTHR30627:SF24">
    <property type="entry name" value="PENICILLIN-BINDING PROTEIN 4B"/>
    <property type="match status" value="1"/>
</dbReference>
<name>A0A1D8B3C5_9ACTO</name>
<dbReference type="InterPro" id="IPR001460">
    <property type="entry name" value="PCN-bd_Tpept"/>
</dbReference>
<dbReference type="GO" id="GO:0071972">
    <property type="term" value="F:peptidoglycan L,D-transpeptidase activity"/>
    <property type="evidence" value="ECO:0007669"/>
    <property type="project" value="TreeGrafter"/>
</dbReference>
<dbReference type="GO" id="GO:0071555">
    <property type="term" value="P:cell wall organization"/>
    <property type="evidence" value="ECO:0007669"/>
    <property type="project" value="TreeGrafter"/>
</dbReference>
<dbReference type="Pfam" id="PF00905">
    <property type="entry name" value="Transpeptidase"/>
    <property type="match status" value="1"/>
</dbReference>
<dbReference type="InterPro" id="IPR050515">
    <property type="entry name" value="Beta-lactam/transpept"/>
</dbReference>
<proteinExistence type="predicted"/>
<feature type="domain" description="Penicillin binding protein A dimerisation" evidence="2">
    <location>
        <begin position="52"/>
        <end position="135"/>
    </location>
</feature>
<dbReference type="Pfam" id="PF21922">
    <property type="entry name" value="PBP_dimer_2"/>
    <property type="match status" value="1"/>
</dbReference>
<dbReference type="InterPro" id="IPR012338">
    <property type="entry name" value="Beta-lactam/transpept-like"/>
</dbReference>
<protein>
    <submittedName>
        <fullName evidence="3">Peptidase</fullName>
    </submittedName>
</protein>
<keyword evidence="4" id="KW-1185">Reference proteome</keyword>
<dbReference type="Gene3D" id="3.40.710.10">
    <property type="entry name" value="DD-peptidase/beta-lactamase superfamily"/>
    <property type="match status" value="1"/>
</dbReference>
<evidence type="ECO:0000259" key="2">
    <source>
        <dbReference type="Pfam" id="PF21922"/>
    </source>
</evidence>
<sequence>MNNQIRRIFIVVLIMFALLGAGMTNTQFVAAPALNADERNQRTILHSAEIDRGPIIVNGSAVASSTKQDGSQRFERSYSQGPLYASVTGYFSSVISQSTGLESAAEEVLDGQSQSLFAQRLRNLFTGAGRQGGGVVLTLDDKMQQVAAERLGDRRGAVVALNAKTGAVLALYSSPSYDPNSLAVFDSQSVNDAYGALLADPNRPLVNRAIGGDRYAPGSTFKILTAVALLENGIATPDTRMDSPVSTTLPGSSTQVENIESSQCGDGKPTLTEAFARSCNTTFVLASKSLTNQQLSDVAKRFGFGTEQAIPLPVTPSVFPSDTDAAQLAMSSIGQYTVQATPLQMAEVAQAVANKGTMMAPYLIDQVVDADLQTRSTTEPAQLGKPVTPEIANQVTAMMRAVVSQPYGSGSSMAIPNVAVAAKTGTAETGNGARANAWAVGFAPADDPQIAFAVVVEGDEAEPTPHGGTVAGPIARALLEAGLQ</sequence>
<evidence type="ECO:0000313" key="3">
    <source>
        <dbReference type="EMBL" id="AOS47647.1"/>
    </source>
</evidence>
<dbReference type="PANTHER" id="PTHR30627">
    <property type="entry name" value="PEPTIDOGLYCAN D,D-TRANSPEPTIDASE"/>
    <property type="match status" value="1"/>
</dbReference>
<reference evidence="3 4" key="1">
    <citation type="submission" date="2016-09" db="EMBL/GenBank/DDBJ databases">
        <title>Complete genome sequence of Actinomyces hongkongensis HKU8.</title>
        <authorList>
            <person name="Gao Y.-X."/>
            <person name="Zhou Y.-Y."/>
            <person name="Xie Y."/>
            <person name="Wang M."/>
            <person name="Wang S.-J."/>
            <person name="Shen S.-G."/>
        </authorList>
    </citation>
    <scope>NUCLEOTIDE SEQUENCE [LARGE SCALE GENOMIC DNA]</scope>
    <source>
        <strain evidence="3 4">HKU8</strain>
    </source>
</reference>
<dbReference type="SUPFAM" id="SSF56601">
    <property type="entry name" value="beta-lactamase/transpeptidase-like"/>
    <property type="match status" value="1"/>
</dbReference>
<dbReference type="STRING" id="178339.BH719_07140"/>
<dbReference type="InterPro" id="IPR054120">
    <property type="entry name" value="PBPA_dimer"/>
</dbReference>
<dbReference type="RefSeq" id="WP_009744144.1">
    <property type="nucleotide sequence ID" value="NZ_CP017298.1"/>
</dbReference>
<dbReference type="KEGG" id="phon:BH719_07140"/>
<evidence type="ECO:0000313" key="4">
    <source>
        <dbReference type="Proteomes" id="UP000095214"/>
    </source>
</evidence>
<accession>A0A1D8B3C5</accession>
<dbReference type="AlphaFoldDB" id="A0A1D8B3C5"/>
<dbReference type="GO" id="GO:0008658">
    <property type="term" value="F:penicillin binding"/>
    <property type="evidence" value="ECO:0007669"/>
    <property type="project" value="InterPro"/>
</dbReference>
<dbReference type="Proteomes" id="UP000095214">
    <property type="component" value="Chromosome"/>
</dbReference>
<dbReference type="OrthoDB" id="9766847at2"/>
<dbReference type="Gene3D" id="3.90.1310.10">
    <property type="entry name" value="Penicillin-binding protein 2a (Domain 2)"/>
    <property type="match status" value="1"/>
</dbReference>
<gene>
    <name evidence="3" type="ORF">BH719_07140</name>
</gene>
<dbReference type="GO" id="GO:0005886">
    <property type="term" value="C:plasma membrane"/>
    <property type="evidence" value="ECO:0007669"/>
    <property type="project" value="TreeGrafter"/>
</dbReference>
<organism evidence="3 4">
    <name type="scientific">Pauljensenia hongkongensis</name>
    <dbReference type="NCBI Taxonomy" id="178339"/>
    <lineage>
        <taxon>Bacteria</taxon>
        <taxon>Bacillati</taxon>
        <taxon>Actinomycetota</taxon>
        <taxon>Actinomycetes</taxon>
        <taxon>Actinomycetales</taxon>
        <taxon>Actinomycetaceae</taxon>
        <taxon>Pauljensenia</taxon>
    </lineage>
</organism>
<evidence type="ECO:0000259" key="1">
    <source>
        <dbReference type="Pfam" id="PF00905"/>
    </source>
</evidence>